<evidence type="ECO:0000313" key="3">
    <source>
        <dbReference type="Proteomes" id="UP000762676"/>
    </source>
</evidence>
<protein>
    <submittedName>
        <fullName evidence="2">Uncharacterized protein</fullName>
    </submittedName>
</protein>
<reference evidence="2 3" key="1">
    <citation type="journal article" date="2021" name="Elife">
        <title>Chloroplast acquisition without the gene transfer in kleptoplastic sea slugs, Plakobranchus ocellatus.</title>
        <authorList>
            <person name="Maeda T."/>
            <person name="Takahashi S."/>
            <person name="Yoshida T."/>
            <person name="Shimamura S."/>
            <person name="Takaki Y."/>
            <person name="Nagai Y."/>
            <person name="Toyoda A."/>
            <person name="Suzuki Y."/>
            <person name="Arimoto A."/>
            <person name="Ishii H."/>
            <person name="Satoh N."/>
            <person name="Nishiyama T."/>
            <person name="Hasebe M."/>
            <person name="Maruyama T."/>
            <person name="Minagawa J."/>
            <person name="Obokata J."/>
            <person name="Shigenobu S."/>
        </authorList>
    </citation>
    <scope>NUCLEOTIDE SEQUENCE [LARGE SCALE GENOMIC DNA]</scope>
</reference>
<feature type="compositionally biased region" description="Basic and acidic residues" evidence="1">
    <location>
        <begin position="86"/>
        <end position="103"/>
    </location>
</feature>
<proteinExistence type="predicted"/>
<keyword evidence="3" id="KW-1185">Reference proteome</keyword>
<feature type="region of interest" description="Disordered" evidence="1">
    <location>
        <begin position="84"/>
        <end position="121"/>
    </location>
</feature>
<sequence>MYYHYSSEVTSPLSERNGQSEKNSWRQPFSENDFVTMQQKMLGLNTQQKNIMREYEDELDAMKAEIKKIRVDYDGLKQKNSRYRAQLKEKSEQLKRMTEEQARSTRRQQTIQPEGKAQSNQ</sequence>
<organism evidence="2 3">
    <name type="scientific">Elysia marginata</name>
    <dbReference type="NCBI Taxonomy" id="1093978"/>
    <lineage>
        <taxon>Eukaryota</taxon>
        <taxon>Metazoa</taxon>
        <taxon>Spiralia</taxon>
        <taxon>Lophotrochozoa</taxon>
        <taxon>Mollusca</taxon>
        <taxon>Gastropoda</taxon>
        <taxon>Heterobranchia</taxon>
        <taxon>Euthyneura</taxon>
        <taxon>Panpulmonata</taxon>
        <taxon>Sacoglossa</taxon>
        <taxon>Placobranchoidea</taxon>
        <taxon>Plakobranchidae</taxon>
        <taxon>Elysia</taxon>
    </lineage>
</organism>
<comment type="caution">
    <text evidence="2">The sequence shown here is derived from an EMBL/GenBank/DDBJ whole genome shotgun (WGS) entry which is preliminary data.</text>
</comment>
<dbReference type="AlphaFoldDB" id="A0AAV4JXG5"/>
<gene>
    <name evidence="2" type="ORF">ElyMa_001726700</name>
</gene>
<feature type="region of interest" description="Disordered" evidence="1">
    <location>
        <begin position="1"/>
        <end position="30"/>
    </location>
</feature>
<accession>A0AAV4JXG5</accession>
<dbReference type="EMBL" id="BMAT01003493">
    <property type="protein sequence ID" value="GFS26683.1"/>
    <property type="molecule type" value="Genomic_DNA"/>
</dbReference>
<feature type="compositionally biased region" description="Polar residues" evidence="1">
    <location>
        <begin position="107"/>
        <end position="121"/>
    </location>
</feature>
<evidence type="ECO:0000256" key="1">
    <source>
        <dbReference type="SAM" id="MobiDB-lite"/>
    </source>
</evidence>
<name>A0AAV4JXG5_9GAST</name>
<dbReference type="Proteomes" id="UP000762676">
    <property type="component" value="Unassembled WGS sequence"/>
</dbReference>
<feature type="compositionally biased region" description="Polar residues" evidence="1">
    <location>
        <begin position="7"/>
        <end position="30"/>
    </location>
</feature>
<evidence type="ECO:0000313" key="2">
    <source>
        <dbReference type="EMBL" id="GFS26683.1"/>
    </source>
</evidence>